<dbReference type="InterPro" id="IPR058837">
    <property type="entry name" value="MamS_MamX_dom"/>
</dbReference>
<dbReference type="Proteomes" id="UP000316238">
    <property type="component" value="Unassembled WGS sequence"/>
</dbReference>
<evidence type="ECO:0000259" key="2">
    <source>
        <dbReference type="Pfam" id="PF26390"/>
    </source>
</evidence>
<dbReference type="Pfam" id="PF26390">
    <property type="entry name" value="MamS_MamX"/>
    <property type="match status" value="1"/>
</dbReference>
<protein>
    <recommendedName>
        <fullName evidence="2">Magnetosome protein MamS/MamX domain-containing protein</fullName>
    </recommendedName>
</protein>
<evidence type="ECO:0000313" key="3">
    <source>
        <dbReference type="EMBL" id="TAA74842.1"/>
    </source>
</evidence>
<feature type="signal peptide" evidence="1">
    <location>
        <begin position="1"/>
        <end position="25"/>
    </location>
</feature>
<feature type="chain" id="PRO_5022085904" description="Magnetosome protein MamS/MamX domain-containing protein" evidence="1">
    <location>
        <begin position="26"/>
        <end position="185"/>
    </location>
</feature>
<dbReference type="AlphaFoldDB" id="A0A521G1F8"/>
<evidence type="ECO:0000313" key="4">
    <source>
        <dbReference type="Proteomes" id="UP000316238"/>
    </source>
</evidence>
<keyword evidence="4" id="KW-1185">Reference proteome</keyword>
<comment type="caution">
    <text evidence="3">The sequence shown here is derived from an EMBL/GenBank/DDBJ whole genome shotgun (WGS) entry which is preliminary data.</text>
</comment>
<keyword evidence="1" id="KW-0732">Signal</keyword>
<proteinExistence type="predicted"/>
<evidence type="ECO:0000256" key="1">
    <source>
        <dbReference type="SAM" id="SignalP"/>
    </source>
</evidence>
<accession>A0A521G1F8</accession>
<feature type="domain" description="Magnetosome protein MamS/MamX" evidence="2">
    <location>
        <begin position="45"/>
        <end position="120"/>
    </location>
</feature>
<reference evidence="3" key="1">
    <citation type="submission" date="2017-07" db="EMBL/GenBank/DDBJ databases">
        <title>The cable genome - Insights into the physiology and evolution of filamentous bacteria capable of sulfide oxidation via long distance electron transfer.</title>
        <authorList>
            <person name="Thorup C."/>
            <person name="Bjerg J.T."/>
            <person name="Schreiber L."/>
            <person name="Nielsen L.P."/>
            <person name="Kjeldsen K.U."/>
            <person name="Boesen T."/>
            <person name="Boggild A."/>
            <person name="Meysman F."/>
            <person name="Geelhoed J."/>
            <person name="Schramm A."/>
        </authorList>
    </citation>
    <scope>NUCLEOTIDE SEQUENCE [LARGE SCALE GENOMIC DNA]</scope>
    <source>
        <strain evidence="3">GS</strain>
    </source>
</reference>
<sequence>MPRLFVLHLFLTLLSIVFPTASSFAQMNTMPQYDRFSFMRVMVWVESVNTLQNPHIGRFGLHLFAKDSFSNRYLVHICPQWYADNHPDQFTFKPGEQLIISGSRFATGLTENNIFAATIINCSRNNLELNVRDPYTGNALWHNQPDNLLEKIQEVQRRLFSKRSQAIQKNIKENFPVGKPSLVSQ</sequence>
<name>A0A521G1F8_9BACT</name>
<gene>
    <name evidence="3" type="ORF">CDV28_11618</name>
</gene>
<organism evidence="3 4">
    <name type="scientific">Candidatus Electronema aureum</name>
    <dbReference type="NCBI Taxonomy" id="2005002"/>
    <lineage>
        <taxon>Bacteria</taxon>
        <taxon>Pseudomonadati</taxon>
        <taxon>Thermodesulfobacteriota</taxon>
        <taxon>Desulfobulbia</taxon>
        <taxon>Desulfobulbales</taxon>
        <taxon>Desulfobulbaceae</taxon>
        <taxon>Candidatus Electronema</taxon>
    </lineage>
</organism>
<dbReference type="EMBL" id="NQJD01000016">
    <property type="protein sequence ID" value="TAA74842.1"/>
    <property type="molecule type" value="Genomic_DNA"/>
</dbReference>